<dbReference type="AlphaFoldDB" id="A0A813MWK5"/>
<proteinExistence type="inferred from homology"/>
<evidence type="ECO:0000256" key="6">
    <source>
        <dbReference type="ARBA" id="ARBA00023135"/>
    </source>
</evidence>
<dbReference type="GO" id="GO:0005786">
    <property type="term" value="C:signal recognition particle, endoplasmic reticulum targeting"/>
    <property type="evidence" value="ECO:0007669"/>
    <property type="project" value="UniProtKB-KW"/>
</dbReference>
<comment type="caution">
    <text evidence="11">The sequence shown here is derived from an EMBL/GenBank/DDBJ whole genome shotgun (WGS) entry which is preliminary data.</text>
</comment>
<evidence type="ECO:0000256" key="5">
    <source>
        <dbReference type="ARBA" id="ARBA00022884"/>
    </source>
</evidence>
<evidence type="ECO:0000256" key="3">
    <source>
        <dbReference type="ARBA" id="ARBA00020414"/>
    </source>
</evidence>
<sequence length="77" mass="9142">MVYVNSWEEFSKSVESLYFSDPMKFRFITKLKANNGLYLKVSNNQLCYQYKTEYAQDVKKAEKLISQLMRHMASKEA</sequence>
<protein>
    <recommendedName>
        <fullName evidence="3 9">Signal recognition particle 9 kDa protein</fullName>
        <shortName evidence="9">SRP9</shortName>
    </recommendedName>
</protein>
<evidence type="ECO:0000256" key="1">
    <source>
        <dbReference type="ARBA" id="ARBA00004496"/>
    </source>
</evidence>
<gene>
    <name evidence="11" type="ORF">OXX778_LOCUS2719</name>
</gene>
<evidence type="ECO:0000256" key="8">
    <source>
        <dbReference type="ARBA" id="ARBA00045462"/>
    </source>
</evidence>
<dbReference type="PIRSF" id="PIRSF017029">
    <property type="entry name" value="Signal_recog_particle_SRP9"/>
    <property type="match status" value="1"/>
</dbReference>
<dbReference type="InterPro" id="IPR039432">
    <property type="entry name" value="SRP9_dom"/>
</dbReference>
<evidence type="ECO:0000313" key="12">
    <source>
        <dbReference type="Proteomes" id="UP000663879"/>
    </source>
</evidence>
<dbReference type="InterPro" id="IPR009018">
    <property type="entry name" value="Signal_recog_particle_SRP9/14"/>
</dbReference>
<dbReference type="OrthoDB" id="360923at2759"/>
<name>A0A813MWK5_9BILA</name>
<keyword evidence="7 9" id="KW-0687">Ribonucleoprotein</keyword>
<dbReference type="Pfam" id="PF05486">
    <property type="entry name" value="SRP9-21"/>
    <property type="match status" value="1"/>
</dbReference>
<keyword evidence="12" id="KW-1185">Reference proteome</keyword>
<dbReference type="Gene3D" id="3.30.720.10">
    <property type="entry name" value="Signal recognition particle alu RNA binding heterodimer, srp9/1"/>
    <property type="match status" value="1"/>
</dbReference>
<evidence type="ECO:0000313" key="11">
    <source>
        <dbReference type="EMBL" id="CAF0729074.1"/>
    </source>
</evidence>
<dbReference type="InterPro" id="IPR008832">
    <property type="entry name" value="SRP9"/>
</dbReference>
<evidence type="ECO:0000256" key="9">
    <source>
        <dbReference type="PIRNR" id="PIRNR017029"/>
    </source>
</evidence>
<keyword evidence="4 9" id="KW-0963">Cytoplasm</keyword>
<dbReference type="Proteomes" id="UP000663879">
    <property type="component" value="Unassembled WGS sequence"/>
</dbReference>
<dbReference type="PANTHER" id="PTHR12834:SF12">
    <property type="entry name" value="SIGNAL RECOGNITION PARTICLE 9 KDA PROTEIN"/>
    <property type="match status" value="1"/>
</dbReference>
<feature type="domain" description="SRP9" evidence="10">
    <location>
        <begin position="4"/>
        <end position="72"/>
    </location>
</feature>
<dbReference type="EMBL" id="CAJNOC010000220">
    <property type="protein sequence ID" value="CAF0729074.1"/>
    <property type="molecule type" value="Genomic_DNA"/>
</dbReference>
<dbReference type="GO" id="GO:0008312">
    <property type="term" value="F:7S RNA binding"/>
    <property type="evidence" value="ECO:0007669"/>
    <property type="project" value="InterPro"/>
</dbReference>
<evidence type="ECO:0000256" key="2">
    <source>
        <dbReference type="ARBA" id="ARBA00009193"/>
    </source>
</evidence>
<evidence type="ECO:0000259" key="10">
    <source>
        <dbReference type="Pfam" id="PF05486"/>
    </source>
</evidence>
<comment type="function">
    <text evidence="8 9">Component of the signal recognition particle (SRP) complex, a ribonucleoprotein complex that mediates the cotranslational targeting of secretory and membrane proteins to the endoplasmic reticulum (ER). SRP9 together with SRP14 and the Alu portion of the SRP RNA, constitutes the elongation arrest domain of SRP. The complex of SRP9 and SRP14 is required for SRP RNA binding.</text>
</comment>
<dbReference type="SUPFAM" id="SSF54762">
    <property type="entry name" value="Signal recognition particle alu RNA binding heterodimer, SRP9/14"/>
    <property type="match status" value="1"/>
</dbReference>
<comment type="similarity">
    <text evidence="2 9">Belongs to the SRP9 family.</text>
</comment>
<keyword evidence="5 9" id="KW-0694">RNA-binding</keyword>
<keyword evidence="6 9" id="KW-0733">Signal recognition particle</keyword>
<evidence type="ECO:0000256" key="7">
    <source>
        <dbReference type="ARBA" id="ARBA00023274"/>
    </source>
</evidence>
<dbReference type="GO" id="GO:0045900">
    <property type="term" value="P:negative regulation of translational elongation"/>
    <property type="evidence" value="ECO:0007669"/>
    <property type="project" value="InterPro"/>
</dbReference>
<evidence type="ECO:0000256" key="4">
    <source>
        <dbReference type="ARBA" id="ARBA00022490"/>
    </source>
</evidence>
<dbReference type="PANTHER" id="PTHR12834">
    <property type="entry name" value="SIGNAL RECOGNITION PARTICLE 9 KDA PROTEIN"/>
    <property type="match status" value="1"/>
</dbReference>
<accession>A0A813MWK5</accession>
<dbReference type="InterPro" id="IPR039914">
    <property type="entry name" value="SRP9-like"/>
</dbReference>
<organism evidence="11 12">
    <name type="scientific">Brachionus calyciflorus</name>
    <dbReference type="NCBI Taxonomy" id="104777"/>
    <lineage>
        <taxon>Eukaryota</taxon>
        <taxon>Metazoa</taxon>
        <taxon>Spiralia</taxon>
        <taxon>Gnathifera</taxon>
        <taxon>Rotifera</taxon>
        <taxon>Eurotatoria</taxon>
        <taxon>Monogononta</taxon>
        <taxon>Pseudotrocha</taxon>
        <taxon>Ploima</taxon>
        <taxon>Brachionidae</taxon>
        <taxon>Brachionus</taxon>
    </lineage>
</organism>
<reference evidence="11" key="1">
    <citation type="submission" date="2021-02" db="EMBL/GenBank/DDBJ databases">
        <authorList>
            <person name="Nowell W R."/>
        </authorList>
    </citation>
    <scope>NUCLEOTIDE SEQUENCE</scope>
    <source>
        <strain evidence="11">Ploen Becks lab</strain>
    </source>
</reference>
<dbReference type="GO" id="GO:0006614">
    <property type="term" value="P:SRP-dependent cotranslational protein targeting to membrane"/>
    <property type="evidence" value="ECO:0007669"/>
    <property type="project" value="InterPro"/>
</dbReference>
<comment type="subcellular location">
    <subcellularLocation>
        <location evidence="1 9">Cytoplasm</location>
    </subcellularLocation>
</comment>